<evidence type="ECO:0000313" key="4">
    <source>
        <dbReference type="Proteomes" id="UP000199356"/>
    </source>
</evidence>
<feature type="domain" description="Potassium channel" evidence="2">
    <location>
        <begin position="61"/>
        <end position="133"/>
    </location>
</feature>
<dbReference type="RefSeq" id="WP_093420354.1">
    <property type="nucleotide sequence ID" value="NZ_FOXA01000005.1"/>
</dbReference>
<gene>
    <name evidence="3" type="ORF">SAMN04488047_105132</name>
</gene>
<dbReference type="EMBL" id="FOXA01000005">
    <property type="protein sequence ID" value="SFP34142.1"/>
    <property type="molecule type" value="Genomic_DNA"/>
</dbReference>
<dbReference type="Proteomes" id="UP000199356">
    <property type="component" value="Unassembled WGS sequence"/>
</dbReference>
<dbReference type="AlphaFoldDB" id="A0A1I5PJ44"/>
<organism evidence="3 4">
    <name type="scientific">Tranquillimonas alkanivorans</name>
    <dbReference type="NCBI Taxonomy" id="441119"/>
    <lineage>
        <taxon>Bacteria</taxon>
        <taxon>Pseudomonadati</taxon>
        <taxon>Pseudomonadota</taxon>
        <taxon>Alphaproteobacteria</taxon>
        <taxon>Rhodobacterales</taxon>
        <taxon>Roseobacteraceae</taxon>
        <taxon>Tranquillimonas</taxon>
    </lineage>
</organism>
<dbReference type="Pfam" id="PF07885">
    <property type="entry name" value="Ion_trans_2"/>
    <property type="match status" value="1"/>
</dbReference>
<evidence type="ECO:0000259" key="2">
    <source>
        <dbReference type="Pfam" id="PF07885"/>
    </source>
</evidence>
<dbReference type="InterPro" id="IPR013099">
    <property type="entry name" value="K_chnl_dom"/>
</dbReference>
<proteinExistence type="predicted"/>
<keyword evidence="1" id="KW-1133">Transmembrane helix</keyword>
<feature type="transmembrane region" description="Helical" evidence="1">
    <location>
        <begin position="83"/>
        <end position="102"/>
    </location>
</feature>
<protein>
    <submittedName>
        <fullName evidence="3">Ion channel</fullName>
    </submittedName>
</protein>
<dbReference type="Gene3D" id="1.10.287.70">
    <property type="match status" value="1"/>
</dbReference>
<feature type="transmembrane region" description="Helical" evidence="1">
    <location>
        <begin position="109"/>
        <end position="129"/>
    </location>
</feature>
<feature type="transmembrane region" description="Helical" evidence="1">
    <location>
        <begin position="46"/>
        <end position="71"/>
    </location>
</feature>
<dbReference type="STRING" id="441119.SAMN04488047_105132"/>
<feature type="transmembrane region" description="Helical" evidence="1">
    <location>
        <begin position="6"/>
        <end position="26"/>
    </location>
</feature>
<dbReference type="SUPFAM" id="SSF81324">
    <property type="entry name" value="Voltage-gated potassium channels"/>
    <property type="match status" value="1"/>
</dbReference>
<keyword evidence="1" id="KW-0812">Transmembrane</keyword>
<keyword evidence="4" id="KW-1185">Reference proteome</keyword>
<evidence type="ECO:0000256" key="1">
    <source>
        <dbReference type="SAM" id="Phobius"/>
    </source>
</evidence>
<keyword evidence="1" id="KW-0472">Membrane</keyword>
<reference evidence="3 4" key="1">
    <citation type="submission" date="2016-10" db="EMBL/GenBank/DDBJ databases">
        <authorList>
            <person name="de Groot N.N."/>
        </authorList>
    </citation>
    <scope>NUCLEOTIDE SEQUENCE [LARGE SCALE GENOMIC DNA]</scope>
    <source>
        <strain evidence="3 4">DSM 19547</strain>
    </source>
</reference>
<name>A0A1I5PJ44_9RHOB</name>
<accession>A0A1I5PJ44</accession>
<evidence type="ECO:0000313" key="3">
    <source>
        <dbReference type="EMBL" id="SFP34142.1"/>
    </source>
</evidence>
<sequence>MFLQIAIATTLILLTIVVGAGAFWALEWLLSVRQKWLHREPHGPKLMLVLCLSVVWTLAMMTVCVWIWALSLYALGIFTTMEASVYFSLVAFTTLGFGDILLPQEWRLLGGMAAANGLLNFGLLTAMLVEVMRNVRLGQRQSRTKSSS</sequence>
<dbReference type="OrthoDB" id="2974133at2"/>